<reference evidence="6 7" key="1">
    <citation type="submission" date="2018-07" db="EMBL/GenBank/DDBJ databases">
        <title>Genomic Encyclopedia of Type Strains, Phase IV (KMG-IV): sequencing the most valuable type-strain genomes for metagenomic binning, comparative biology and taxonomic classification.</title>
        <authorList>
            <person name="Goeker M."/>
        </authorList>
    </citation>
    <scope>NUCLEOTIDE SEQUENCE [LARGE SCALE GENOMIC DNA]</scope>
    <source>
        <strain evidence="6 7">DSM 103736</strain>
    </source>
</reference>
<evidence type="ECO:0000256" key="3">
    <source>
        <dbReference type="ARBA" id="ARBA00023136"/>
    </source>
</evidence>
<feature type="transmembrane region" description="Helical" evidence="4">
    <location>
        <begin position="309"/>
        <end position="332"/>
    </location>
</feature>
<dbReference type="AlphaFoldDB" id="A0A370QLZ6"/>
<feature type="transmembrane region" description="Helical" evidence="4">
    <location>
        <begin position="162"/>
        <end position="181"/>
    </location>
</feature>
<dbReference type="InterPro" id="IPR020846">
    <property type="entry name" value="MFS_dom"/>
</dbReference>
<dbReference type="GO" id="GO:0022857">
    <property type="term" value="F:transmembrane transporter activity"/>
    <property type="evidence" value="ECO:0007669"/>
    <property type="project" value="InterPro"/>
</dbReference>
<dbReference type="Proteomes" id="UP000254848">
    <property type="component" value="Unassembled WGS sequence"/>
</dbReference>
<dbReference type="EMBL" id="QRAP01000007">
    <property type="protein sequence ID" value="RDK89393.1"/>
    <property type="molecule type" value="Genomic_DNA"/>
</dbReference>
<evidence type="ECO:0000256" key="2">
    <source>
        <dbReference type="ARBA" id="ARBA00022989"/>
    </source>
</evidence>
<dbReference type="InterPro" id="IPR011701">
    <property type="entry name" value="MFS"/>
</dbReference>
<feature type="transmembrane region" description="Helical" evidence="4">
    <location>
        <begin position="100"/>
        <end position="122"/>
    </location>
</feature>
<dbReference type="SUPFAM" id="SSF103473">
    <property type="entry name" value="MFS general substrate transporter"/>
    <property type="match status" value="1"/>
</dbReference>
<evidence type="ECO:0000313" key="7">
    <source>
        <dbReference type="Proteomes" id="UP000254848"/>
    </source>
</evidence>
<dbReference type="PROSITE" id="PS50850">
    <property type="entry name" value="MFS"/>
    <property type="match status" value="1"/>
</dbReference>
<feature type="transmembrane region" description="Helical" evidence="4">
    <location>
        <begin position="285"/>
        <end position="303"/>
    </location>
</feature>
<feature type="transmembrane region" description="Helical" evidence="4">
    <location>
        <begin position="217"/>
        <end position="238"/>
    </location>
</feature>
<protein>
    <submittedName>
        <fullName evidence="6">Putative MFS family arabinose efflux permease</fullName>
    </submittedName>
</protein>
<feature type="transmembrane region" description="Helical" evidence="4">
    <location>
        <begin position="41"/>
        <end position="64"/>
    </location>
</feature>
<keyword evidence="1 4" id="KW-0812">Transmembrane</keyword>
<sequence>MILKGFPPLVVALLCSSLVLTVGRAITLPFITIYMTEHFRLVPASVGLILGISLGVGIVCSFYGGYLVDRFNKHSLILLSIAAFGSTFFIMPWLNHALWIIPVLALLHAAYSVFSIALKACFAEWLPVKQRIRGFSLNYTLVNVGWAIGPALGVFSASFFPMLPFILSGLLAFSVMGVLACRLGHYGTPPEPEEAQAPVQRLNFRETFRILSHDRRLIYFTLGSTLGAMVAGQFTGYLSQYLITVSNAAFAYQVIGAVMTVNAVVVITLQYLLSRNMNKDNLLRWLAFGTLFFACGLLGFALAGHSIPIWMIAMAIFTLGEIIVVPVEYLFIDFIAPPHLKGSYYGVQNLGNLGGAVNPVLCGFLLSVTPPATMFYVLIALCLFSLAFFYYGYHLAHPGVPALSARDDNKDVR</sequence>
<keyword evidence="3 4" id="KW-0472">Membrane</keyword>
<evidence type="ECO:0000256" key="4">
    <source>
        <dbReference type="SAM" id="Phobius"/>
    </source>
</evidence>
<accession>A0A370QLZ6</accession>
<dbReference type="InterPro" id="IPR036259">
    <property type="entry name" value="MFS_trans_sf"/>
</dbReference>
<organism evidence="6 7">
    <name type="scientific">Enterobacillus tribolii</name>
    <dbReference type="NCBI Taxonomy" id="1487935"/>
    <lineage>
        <taxon>Bacteria</taxon>
        <taxon>Pseudomonadati</taxon>
        <taxon>Pseudomonadota</taxon>
        <taxon>Gammaproteobacteria</taxon>
        <taxon>Enterobacterales</taxon>
        <taxon>Hafniaceae</taxon>
        <taxon>Enterobacillus</taxon>
    </lineage>
</organism>
<feature type="transmembrane region" description="Helical" evidence="4">
    <location>
        <begin position="374"/>
        <end position="393"/>
    </location>
</feature>
<feature type="transmembrane region" description="Helical" evidence="4">
    <location>
        <begin position="76"/>
        <end position="94"/>
    </location>
</feature>
<evidence type="ECO:0000256" key="1">
    <source>
        <dbReference type="ARBA" id="ARBA00022692"/>
    </source>
</evidence>
<proteinExistence type="predicted"/>
<feature type="transmembrane region" description="Helical" evidence="4">
    <location>
        <begin position="344"/>
        <end position="368"/>
    </location>
</feature>
<comment type="caution">
    <text evidence="6">The sequence shown here is derived from an EMBL/GenBank/DDBJ whole genome shotgun (WGS) entry which is preliminary data.</text>
</comment>
<evidence type="ECO:0000259" key="5">
    <source>
        <dbReference type="PROSITE" id="PS50850"/>
    </source>
</evidence>
<feature type="transmembrane region" description="Helical" evidence="4">
    <location>
        <begin position="250"/>
        <end position="273"/>
    </location>
</feature>
<feature type="transmembrane region" description="Helical" evidence="4">
    <location>
        <begin position="134"/>
        <end position="156"/>
    </location>
</feature>
<dbReference type="PANTHER" id="PTHR23546:SF1">
    <property type="entry name" value="MEMBRANE PROTEIN"/>
    <property type="match status" value="1"/>
</dbReference>
<dbReference type="Gene3D" id="1.20.1250.20">
    <property type="entry name" value="MFS general substrate transporter like domains"/>
    <property type="match status" value="1"/>
</dbReference>
<keyword evidence="7" id="KW-1185">Reference proteome</keyword>
<dbReference type="Pfam" id="PF07690">
    <property type="entry name" value="MFS_1"/>
    <property type="match status" value="1"/>
</dbReference>
<gene>
    <name evidence="6" type="ORF">C8D90_10744</name>
</gene>
<evidence type="ECO:0000313" key="6">
    <source>
        <dbReference type="EMBL" id="RDK89393.1"/>
    </source>
</evidence>
<dbReference type="PANTHER" id="PTHR23546">
    <property type="entry name" value="TRANSPORT PROTEIN"/>
    <property type="match status" value="1"/>
</dbReference>
<feature type="domain" description="Major facilitator superfamily (MFS) profile" evidence="5">
    <location>
        <begin position="9"/>
        <end position="397"/>
    </location>
</feature>
<name>A0A370QLZ6_9GAMM</name>
<keyword evidence="2 4" id="KW-1133">Transmembrane helix</keyword>